<dbReference type="SUPFAM" id="SSF48403">
    <property type="entry name" value="Ankyrin repeat"/>
    <property type="match status" value="1"/>
</dbReference>
<evidence type="ECO:0000256" key="3">
    <source>
        <dbReference type="ARBA" id="ARBA00022703"/>
    </source>
</evidence>
<dbReference type="Pfam" id="PF00018">
    <property type="entry name" value="SH3_1"/>
    <property type="match status" value="1"/>
</dbReference>
<dbReference type="GO" id="GO:0006915">
    <property type="term" value="P:apoptotic process"/>
    <property type="evidence" value="ECO:0007669"/>
    <property type="project" value="UniProtKB-KW"/>
</dbReference>
<dbReference type="PROSITE" id="PS50297">
    <property type="entry name" value="ANK_REP_REGION"/>
    <property type="match status" value="2"/>
</dbReference>
<dbReference type="SUPFAM" id="SSF50044">
    <property type="entry name" value="SH3-domain"/>
    <property type="match status" value="1"/>
</dbReference>
<dbReference type="Pfam" id="PF12796">
    <property type="entry name" value="Ank_2"/>
    <property type="match status" value="1"/>
</dbReference>
<evidence type="ECO:0000313" key="12">
    <source>
        <dbReference type="EMBL" id="GAU93756.1"/>
    </source>
</evidence>
<dbReference type="PROSITE" id="PS50088">
    <property type="entry name" value="ANK_REPEAT"/>
    <property type="match status" value="2"/>
</dbReference>
<dbReference type="SMART" id="SM00248">
    <property type="entry name" value="ANK"/>
    <property type="match status" value="2"/>
</dbReference>
<dbReference type="OrthoDB" id="10038642at2759"/>
<feature type="compositionally biased region" description="Low complexity" evidence="10">
    <location>
        <begin position="385"/>
        <end position="407"/>
    </location>
</feature>
<keyword evidence="3" id="KW-0053">Apoptosis</keyword>
<keyword evidence="4" id="KW-0677">Repeat</keyword>
<feature type="compositionally biased region" description="Polar residues" evidence="10">
    <location>
        <begin position="257"/>
        <end position="273"/>
    </location>
</feature>
<sequence length="665" mass="75123">MVEEPRIEYEQGLNHLSVDDLGRLSVRQAHQLKMQKQSLLSKEERLKGLISQFHRHEQKLDNLKHVRATLQSQEARLRDLRQLKQQVDQRTTVKNQLGEELEKIKALFASREKELAEAVAKVDILTAQLDRTRNAQQQHQGTLSGSNLITSDSPSAALIQAEIERLKQEHRYRLQLVHQQKRKIDEKDATLLQKTLERNKINEKINEIAERISKRRGQPSQPEDKTQASNSNHSVLYSDPKENQDVSTSRQSRESTKGTLNDQHNRSQNSQKQFYPDQSKVLDDPYVPPEQRIHSRDNSQSKTDSRPSQKTASFRSQPPSDQPDKKQPSLNTEIARKSGRSNKDKDDDSYGSEKPPRFELVLREANLPNLVTDTLTRDNNNYMRSSETPDTCSSSSDTPSSLSQSLPISNPPAAKINRHGHVQAIANHHRATEGQLSTEAVPSKRRVKFDPQALLLDASLEGELELVIKTCQQVADPSASNDEGITALHNAICAGHFAIVKFLVEYGCDVNAQDSDGWSPLHCAASCNNLAMCRFLVEHGACIYSTTHSDKETASQKCEEDEADFEGCSQYLLDTLHNLGRINDGVVFAAYDYQAQNADELSFQCGEQLKVLRTSDDDETEWYWAERTLSPPAAGKEARSVPQVGYIPRNLLALYQRVQRTQRGR</sequence>
<dbReference type="PANTHER" id="PTHR24131:SF10">
    <property type="entry name" value="ANKYRIN-REPEAT, SH3-DOMAIN, AND PROLINE-RICH-REGION CONTAINING PROTEIN, ISOFORM B"/>
    <property type="match status" value="1"/>
</dbReference>
<keyword evidence="5 7" id="KW-0040">ANK repeat</keyword>
<evidence type="ECO:0000256" key="9">
    <source>
        <dbReference type="SAM" id="Coils"/>
    </source>
</evidence>
<proteinExistence type="predicted"/>
<evidence type="ECO:0000256" key="6">
    <source>
        <dbReference type="ARBA" id="ARBA00023242"/>
    </source>
</evidence>
<dbReference type="PANTHER" id="PTHR24131">
    <property type="entry name" value="APOPTOSIS-STIMULATING OF P53 PROTEIN"/>
    <property type="match status" value="1"/>
</dbReference>
<evidence type="ECO:0000256" key="1">
    <source>
        <dbReference type="ARBA" id="ARBA00004123"/>
    </source>
</evidence>
<dbReference type="InterPro" id="IPR047163">
    <property type="entry name" value="ASPP1/2"/>
</dbReference>
<accession>A0A1D1UVR2</accession>
<dbReference type="GO" id="GO:0042981">
    <property type="term" value="P:regulation of apoptotic process"/>
    <property type="evidence" value="ECO:0007669"/>
    <property type="project" value="InterPro"/>
</dbReference>
<feature type="repeat" description="ANK" evidence="7">
    <location>
        <begin position="483"/>
        <end position="515"/>
    </location>
</feature>
<feature type="repeat" description="ANK" evidence="7">
    <location>
        <begin position="516"/>
        <end position="548"/>
    </location>
</feature>
<feature type="coiled-coil region" evidence="9">
    <location>
        <begin position="53"/>
        <end position="90"/>
    </location>
</feature>
<dbReference type="InterPro" id="IPR002110">
    <property type="entry name" value="Ankyrin_rpt"/>
</dbReference>
<evidence type="ECO:0000256" key="7">
    <source>
        <dbReference type="PROSITE-ProRule" id="PRU00023"/>
    </source>
</evidence>
<name>A0A1D1UVR2_RAMVA</name>
<dbReference type="GO" id="GO:0002039">
    <property type="term" value="F:p53 binding"/>
    <property type="evidence" value="ECO:0007669"/>
    <property type="project" value="InterPro"/>
</dbReference>
<gene>
    <name evidence="12" type="primary">RvY_05647-1</name>
    <name evidence="12" type="synonym">RvY_05647.1</name>
    <name evidence="12" type="ORF">RvY_05647</name>
</gene>
<feature type="domain" description="SH3" evidence="11">
    <location>
        <begin position="582"/>
        <end position="657"/>
    </location>
</feature>
<dbReference type="FunFam" id="1.25.40.20:FF:000008">
    <property type="entry name" value="Apoptosis-stimulating of p53 protein 2 isoform 1"/>
    <property type="match status" value="1"/>
</dbReference>
<dbReference type="GO" id="GO:0005634">
    <property type="term" value="C:nucleus"/>
    <property type="evidence" value="ECO:0007669"/>
    <property type="project" value="UniProtKB-SubCell"/>
</dbReference>
<dbReference type="AlphaFoldDB" id="A0A1D1UVR2"/>
<dbReference type="InterPro" id="IPR036028">
    <property type="entry name" value="SH3-like_dom_sf"/>
</dbReference>
<comment type="caution">
    <text evidence="12">The sequence shown here is derived from an EMBL/GenBank/DDBJ whole genome shotgun (WGS) entry which is preliminary data.</text>
</comment>
<evidence type="ECO:0000256" key="4">
    <source>
        <dbReference type="ARBA" id="ARBA00022737"/>
    </source>
</evidence>
<dbReference type="Gene3D" id="1.25.40.20">
    <property type="entry name" value="Ankyrin repeat-containing domain"/>
    <property type="match status" value="1"/>
</dbReference>
<protein>
    <recommendedName>
        <fullName evidence="11">SH3 domain-containing protein</fullName>
    </recommendedName>
</protein>
<dbReference type="PROSITE" id="PS50002">
    <property type="entry name" value="SH3"/>
    <property type="match status" value="1"/>
</dbReference>
<feature type="compositionally biased region" description="Basic and acidic residues" evidence="10">
    <location>
        <begin position="291"/>
        <end position="307"/>
    </location>
</feature>
<organism evidence="12 13">
    <name type="scientific">Ramazzottius varieornatus</name>
    <name type="common">Water bear</name>
    <name type="synonym">Tardigrade</name>
    <dbReference type="NCBI Taxonomy" id="947166"/>
    <lineage>
        <taxon>Eukaryota</taxon>
        <taxon>Metazoa</taxon>
        <taxon>Ecdysozoa</taxon>
        <taxon>Tardigrada</taxon>
        <taxon>Eutardigrada</taxon>
        <taxon>Parachela</taxon>
        <taxon>Hypsibioidea</taxon>
        <taxon>Ramazzottiidae</taxon>
        <taxon>Ramazzottius</taxon>
    </lineage>
</organism>
<evidence type="ECO:0000313" key="13">
    <source>
        <dbReference type="Proteomes" id="UP000186922"/>
    </source>
</evidence>
<dbReference type="EMBL" id="BDGG01000002">
    <property type="protein sequence ID" value="GAU93756.1"/>
    <property type="molecule type" value="Genomic_DNA"/>
</dbReference>
<evidence type="ECO:0000256" key="5">
    <source>
        <dbReference type="ARBA" id="ARBA00023043"/>
    </source>
</evidence>
<feature type="compositionally biased region" description="Polar residues" evidence="10">
    <location>
        <begin position="369"/>
        <end position="384"/>
    </location>
</feature>
<dbReference type="InterPro" id="IPR036770">
    <property type="entry name" value="Ankyrin_rpt-contain_sf"/>
</dbReference>
<dbReference type="STRING" id="947166.A0A1D1UVR2"/>
<dbReference type="Proteomes" id="UP000186922">
    <property type="component" value="Unassembled WGS sequence"/>
</dbReference>
<feature type="region of interest" description="Disordered" evidence="10">
    <location>
        <begin position="210"/>
        <end position="414"/>
    </location>
</feature>
<dbReference type="InterPro" id="IPR001452">
    <property type="entry name" value="SH3_domain"/>
</dbReference>
<keyword evidence="9" id="KW-0175">Coiled coil</keyword>
<keyword evidence="13" id="KW-1185">Reference proteome</keyword>
<keyword evidence="6" id="KW-0539">Nucleus</keyword>
<evidence type="ECO:0000259" key="11">
    <source>
        <dbReference type="PROSITE" id="PS50002"/>
    </source>
</evidence>
<keyword evidence="2 8" id="KW-0728">SH3 domain</keyword>
<evidence type="ECO:0000256" key="2">
    <source>
        <dbReference type="ARBA" id="ARBA00022443"/>
    </source>
</evidence>
<dbReference type="SMART" id="SM00326">
    <property type="entry name" value="SH3"/>
    <property type="match status" value="1"/>
</dbReference>
<evidence type="ECO:0000256" key="10">
    <source>
        <dbReference type="SAM" id="MobiDB-lite"/>
    </source>
</evidence>
<comment type="subcellular location">
    <subcellularLocation>
        <location evidence="1">Nucleus</location>
    </subcellularLocation>
</comment>
<evidence type="ECO:0000256" key="8">
    <source>
        <dbReference type="PROSITE-ProRule" id="PRU00192"/>
    </source>
</evidence>
<reference evidence="12 13" key="1">
    <citation type="journal article" date="2016" name="Nat. Commun.">
        <title>Extremotolerant tardigrade genome and improved radiotolerance of human cultured cells by tardigrade-unique protein.</title>
        <authorList>
            <person name="Hashimoto T."/>
            <person name="Horikawa D.D."/>
            <person name="Saito Y."/>
            <person name="Kuwahara H."/>
            <person name="Kozuka-Hata H."/>
            <person name="Shin-I T."/>
            <person name="Minakuchi Y."/>
            <person name="Ohishi K."/>
            <person name="Motoyama A."/>
            <person name="Aizu T."/>
            <person name="Enomoto A."/>
            <person name="Kondo K."/>
            <person name="Tanaka S."/>
            <person name="Hara Y."/>
            <person name="Koshikawa S."/>
            <person name="Sagara H."/>
            <person name="Miura T."/>
            <person name="Yokobori S."/>
            <person name="Miyagawa K."/>
            <person name="Suzuki Y."/>
            <person name="Kubo T."/>
            <person name="Oyama M."/>
            <person name="Kohara Y."/>
            <person name="Fujiyama A."/>
            <person name="Arakawa K."/>
            <person name="Katayama T."/>
            <person name="Toyoda A."/>
            <person name="Kunieda T."/>
        </authorList>
    </citation>
    <scope>NUCLEOTIDE SEQUENCE [LARGE SCALE GENOMIC DNA]</scope>
    <source>
        <strain evidence="12 13">YOKOZUNA-1</strain>
    </source>
</reference>